<feature type="chain" id="PRO_5040930239" description="Secreted protein" evidence="1">
    <location>
        <begin position="31"/>
        <end position="138"/>
    </location>
</feature>
<dbReference type="Proteomes" id="UP001236014">
    <property type="component" value="Chromosome"/>
</dbReference>
<reference evidence="2 3" key="1">
    <citation type="submission" date="2023-06" db="EMBL/GenBank/DDBJ databases">
        <authorList>
            <person name="Oyuntsetseg B."/>
            <person name="Kim S.B."/>
        </authorList>
    </citation>
    <scope>NUCLEOTIDE SEQUENCE [LARGE SCALE GENOMIC DNA]</scope>
    <source>
        <strain evidence="2 3">2-15</strain>
    </source>
</reference>
<proteinExistence type="predicted"/>
<organism evidence="2 3">
    <name type="scientific">Amycolatopsis carbonis</name>
    <dbReference type="NCBI Taxonomy" id="715471"/>
    <lineage>
        <taxon>Bacteria</taxon>
        <taxon>Bacillati</taxon>
        <taxon>Actinomycetota</taxon>
        <taxon>Actinomycetes</taxon>
        <taxon>Pseudonocardiales</taxon>
        <taxon>Pseudonocardiaceae</taxon>
        <taxon>Amycolatopsis</taxon>
    </lineage>
</organism>
<name>A0A9Y2MTL1_9PSEU</name>
<evidence type="ECO:0000313" key="3">
    <source>
        <dbReference type="Proteomes" id="UP001236014"/>
    </source>
</evidence>
<accession>A0A9Y2MTL1</accession>
<evidence type="ECO:0000256" key="1">
    <source>
        <dbReference type="SAM" id="SignalP"/>
    </source>
</evidence>
<keyword evidence="3" id="KW-1185">Reference proteome</keyword>
<dbReference type="PROSITE" id="PS51318">
    <property type="entry name" value="TAT"/>
    <property type="match status" value="1"/>
</dbReference>
<dbReference type="AlphaFoldDB" id="A0A9Y2MTL1"/>
<evidence type="ECO:0000313" key="2">
    <source>
        <dbReference type="EMBL" id="WIX75024.1"/>
    </source>
</evidence>
<gene>
    <name evidence="2" type="ORF">QRX50_26045</name>
</gene>
<dbReference type="RefSeq" id="WP_285965801.1">
    <property type="nucleotide sequence ID" value="NZ_CP127294.1"/>
</dbReference>
<dbReference type="EMBL" id="CP127294">
    <property type="protein sequence ID" value="WIX75024.1"/>
    <property type="molecule type" value="Genomic_DNA"/>
</dbReference>
<dbReference type="InterPro" id="IPR006311">
    <property type="entry name" value="TAT_signal"/>
</dbReference>
<evidence type="ECO:0008006" key="4">
    <source>
        <dbReference type="Google" id="ProtNLM"/>
    </source>
</evidence>
<protein>
    <recommendedName>
        <fullName evidence="4">Secreted protein</fullName>
    </recommendedName>
</protein>
<keyword evidence="1" id="KW-0732">Signal</keyword>
<dbReference type="KEGG" id="acab:QRX50_26045"/>
<feature type="signal peptide" evidence="1">
    <location>
        <begin position="1"/>
        <end position="30"/>
    </location>
</feature>
<sequence length="138" mass="14023">MGKRISRIGALVAAVAAAGTLVGGAGAANAAPANACTDPHQASGIIGKWGPVSKSNCAIFGRAGFRAGYGWNVQEGINQSACVQGWGFDAKHPKGGWFSLGCGKSGKLTVPWGNMAANPQVRVKSMGGSIAVIVDWRQ</sequence>